<dbReference type="Pfam" id="PF13193">
    <property type="entry name" value="AMP-binding_C"/>
    <property type="match status" value="1"/>
</dbReference>
<gene>
    <name evidence="5" type="ordered locus">Hoch_6298</name>
</gene>
<dbReference type="PROSITE" id="PS00012">
    <property type="entry name" value="PHOSPHOPANTETHEINE"/>
    <property type="match status" value="1"/>
</dbReference>
<dbReference type="GO" id="GO:0044550">
    <property type="term" value="P:secondary metabolite biosynthetic process"/>
    <property type="evidence" value="ECO:0007669"/>
    <property type="project" value="TreeGrafter"/>
</dbReference>
<dbReference type="PROSITE" id="PS00455">
    <property type="entry name" value="AMP_BINDING"/>
    <property type="match status" value="1"/>
</dbReference>
<dbReference type="GO" id="GO:0005737">
    <property type="term" value="C:cytoplasm"/>
    <property type="evidence" value="ECO:0007669"/>
    <property type="project" value="TreeGrafter"/>
</dbReference>
<feature type="region of interest" description="Disordered" evidence="3">
    <location>
        <begin position="1"/>
        <end position="61"/>
    </location>
</feature>
<keyword evidence="6" id="KW-1185">Reference proteome</keyword>
<dbReference type="Gene3D" id="3.40.50.1820">
    <property type="entry name" value="alpha/beta hydrolase"/>
    <property type="match status" value="1"/>
</dbReference>
<dbReference type="KEGG" id="hoh:Hoch_6298"/>
<dbReference type="InterPro" id="IPR000873">
    <property type="entry name" value="AMP-dep_synth/lig_dom"/>
</dbReference>
<feature type="compositionally biased region" description="Basic and acidic residues" evidence="3">
    <location>
        <begin position="44"/>
        <end position="53"/>
    </location>
</feature>
<evidence type="ECO:0000313" key="6">
    <source>
        <dbReference type="Proteomes" id="UP000001880"/>
    </source>
</evidence>
<dbReference type="GO" id="GO:0031177">
    <property type="term" value="F:phosphopantetheine binding"/>
    <property type="evidence" value="ECO:0007669"/>
    <property type="project" value="TreeGrafter"/>
</dbReference>
<evidence type="ECO:0000313" key="5">
    <source>
        <dbReference type="EMBL" id="ACY18769.1"/>
    </source>
</evidence>
<dbReference type="EMBL" id="CP001804">
    <property type="protein sequence ID" value="ACY18769.1"/>
    <property type="molecule type" value="Genomic_DNA"/>
</dbReference>
<evidence type="ECO:0000259" key="4">
    <source>
        <dbReference type="PROSITE" id="PS50075"/>
    </source>
</evidence>
<dbReference type="InterPro" id="IPR010071">
    <property type="entry name" value="AA_adenyl_dom"/>
</dbReference>
<dbReference type="Pfam" id="PF00550">
    <property type="entry name" value="PP-binding"/>
    <property type="match status" value="1"/>
</dbReference>
<dbReference type="InterPro" id="IPR020845">
    <property type="entry name" value="AMP-binding_CS"/>
</dbReference>
<dbReference type="InterPro" id="IPR029058">
    <property type="entry name" value="AB_hydrolase_fold"/>
</dbReference>
<name>D0LNU3_HALO1</name>
<dbReference type="InterPro" id="IPR025110">
    <property type="entry name" value="AMP-bd_C"/>
</dbReference>
<evidence type="ECO:0000256" key="3">
    <source>
        <dbReference type="SAM" id="MobiDB-lite"/>
    </source>
</evidence>
<dbReference type="InterPro" id="IPR045851">
    <property type="entry name" value="AMP-bd_C_sf"/>
</dbReference>
<feature type="domain" description="Carrier" evidence="4">
    <location>
        <begin position="560"/>
        <end position="648"/>
    </location>
</feature>
<dbReference type="Pfam" id="PF00501">
    <property type="entry name" value="AMP-binding"/>
    <property type="match status" value="1"/>
</dbReference>
<accession>D0LNU3</accession>
<dbReference type="InterPro" id="IPR009081">
    <property type="entry name" value="PP-bd_ACP"/>
</dbReference>
<dbReference type="AlphaFoldDB" id="D0LNU3"/>
<dbReference type="CDD" id="cd05930">
    <property type="entry name" value="A_NRPS"/>
    <property type="match status" value="1"/>
</dbReference>
<evidence type="ECO:0000256" key="2">
    <source>
        <dbReference type="ARBA" id="ARBA00022553"/>
    </source>
</evidence>
<dbReference type="SUPFAM" id="SSF47336">
    <property type="entry name" value="ACP-like"/>
    <property type="match status" value="1"/>
</dbReference>
<dbReference type="HOGENOM" id="CLU_000022_2_12_7"/>
<dbReference type="eggNOG" id="COG1020">
    <property type="taxonomic scope" value="Bacteria"/>
</dbReference>
<dbReference type="GO" id="GO:0043041">
    <property type="term" value="P:amino acid activation for nonribosomal peptide biosynthetic process"/>
    <property type="evidence" value="ECO:0007669"/>
    <property type="project" value="TreeGrafter"/>
</dbReference>
<dbReference type="SUPFAM" id="SSF53474">
    <property type="entry name" value="alpha/beta-Hydrolases"/>
    <property type="match status" value="1"/>
</dbReference>
<sequence length="893" mass="96431">MGSASAPPRTDNAGSASEPNANAMADNDGDKATAEAAASAPRRPVHERFEHHAARAPQAPAVRFGDEQLSYAQLDERAERVAALLSARGIGREDRVVVALPPSLHIAEAVLGILKAGAVYVPLDPGFPDERLRVILRDTVPALILTQAALTPRFAGSGFPSFAFDDARDSAELAAMPTRAARALIDPQQTVSIYYTSGTTGEPKGVMASHANLASYIGSACERYGFGPGDVGPALARFSFSISMFELLCPLSSGGCLLVLEREHVLDFGRLAETLRDVAFFHAGPSLLRGLLAYLRRHYPDLSVFAGVKHASSGGDMVPVEVLEGLREVFCNAEVFVIYGCSEISCMGCTYEAPREGPLTRSYVGHAFEGTVVRVLDDVGADAPVGEVGEVWFAGPGVVKGYLNRPELTRERFVERDGQRFYRTGDRGRFDAEGRLELVGRSDFQVKLGGIRIELGEIEHHLRRAPGVDNGVVAARALPNGDKELVAYVVPDASQQATSAGRERDIRNYLGEQLPDYMVPSVFVELAALPLNHNMKIDRRALPEPPAERLRPVAAPLVREPATPHERYLAELFSDALGLAQVGLDDNFFDLGGHSLLALGLIEAVDAKYGVSLSGLELLREPLEILARLCEQRSGTPASSARAAAQLSRPAEAPELFYFGQGDSLFGALHGAELAPAAHAVLLCAPPGHEYLRAHFVMQRLARRLAAGGVPVLRFDYFGCRDALGESQDATSQRWQQDIVAAHAELVRRTRAERVSALGVRLGGTLLTAVAEQLSLAHLVLWDPVDSGRDHLRELEEAHAVQVRASTPPGVRRALRDLLGTLRPAPARAPRELLGMSYSPHALDELAQLERRAAPGERIVRTEAEWMDLARLEDMLPDRGLSARLGAALLEDA</sequence>
<keyword evidence="1" id="KW-0596">Phosphopantetheine</keyword>
<dbReference type="Gene3D" id="1.10.1200.10">
    <property type="entry name" value="ACP-like"/>
    <property type="match status" value="1"/>
</dbReference>
<dbReference type="InterPro" id="IPR006162">
    <property type="entry name" value="Ppantetheine_attach_site"/>
</dbReference>
<dbReference type="SUPFAM" id="SSF56801">
    <property type="entry name" value="Acetyl-CoA synthetase-like"/>
    <property type="match status" value="1"/>
</dbReference>
<dbReference type="InterPro" id="IPR036736">
    <property type="entry name" value="ACP-like_sf"/>
</dbReference>
<protein>
    <submittedName>
        <fullName evidence="5">Amino acid adenylation domain protein</fullName>
    </submittedName>
</protein>
<dbReference type="OrthoDB" id="9799237at2"/>
<dbReference type="Gene3D" id="3.30.300.30">
    <property type="match status" value="1"/>
</dbReference>
<reference evidence="5 6" key="1">
    <citation type="journal article" date="2010" name="Stand. Genomic Sci.">
        <title>Complete genome sequence of Haliangium ochraceum type strain (SMP-2).</title>
        <authorList>
            <consortium name="US DOE Joint Genome Institute (JGI-PGF)"/>
            <person name="Ivanova N."/>
            <person name="Daum C."/>
            <person name="Lang E."/>
            <person name="Abt B."/>
            <person name="Kopitz M."/>
            <person name="Saunders E."/>
            <person name="Lapidus A."/>
            <person name="Lucas S."/>
            <person name="Glavina Del Rio T."/>
            <person name="Nolan M."/>
            <person name="Tice H."/>
            <person name="Copeland A."/>
            <person name="Cheng J.F."/>
            <person name="Chen F."/>
            <person name="Bruce D."/>
            <person name="Goodwin L."/>
            <person name="Pitluck S."/>
            <person name="Mavromatis K."/>
            <person name="Pati A."/>
            <person name="Mikhailova N."/>
            <person name="Chen A."/>
            <person name="Palaniappan K."/>
            <person name="Land M."/>
            <person name="Hauser L."/>
            <person name="Chang Y.J."/>
            <person name="Jeffries C.D."/>
            <person name="Detter J.C."/>
            <person name="Brettin T."/>
            <person name="Rohde M."/>
            <person name="Goker M."/>
            <person name="Bristow J."/>
            <person name="Markowitz V."/>
            <person name="Eisen J.A."/>
            <person name="Hugenholtz P."/>
            <person name="Kyrpides N.C."/>
            <person name="Klenk H.P."/>
        </authorList>
    </citation>
    <scope>NUCLEOTIDE SEQUENCE [LARGE SCALE GENOMIC DNA]</scope>
    <source>
        <strain evidence="6">DSM 14365 / CIP 107738 / JCM 11303 / AJ 13395 / SMP-2</strain>
    </source>
</reference>
<evidence type="ECO:0000256" key="1">
    <source>
        <dbReference type="ARBA" id="ARBA00022450"/>
    </source>
</evidence>
<dbReference type="eggNOG" id="COG1073">
    <property type="taxonomic scope" value="Bacteria"/>
</dbReference>
<dbReference type="PANTHER" id="PTHR45527:SF1">
    <property type="entry name" value="FATTY ACID SYNTHASE"/>
    <property type="match status" value="1"/>
</dbReference>
<dbReference type="PANTHER" id="PTHR45527">
    <property type="entry name" value="NONRIBOSOMAL PEPTIDE SYNTHETASE"/>
    <property type="match status" value="1"/>
</dbReference>
<dbReference type="Proteomes" id="UP000001880">
    <property type="component" value="Chromosome"/>
</dbReference>
<proteinExistence type="predicted"/>
<organism evidence="5 6">
    <name type="scientific">Haliangium ochraceum (strain DSM 14365 / JCM 11303 / SMP-2)</name>
    <dbReference type="NCBI Taxonomy" id="502025"/>
    <lineage>
        <taxon>Bacteria</taxon>
        <taxon>Pseudomonadati</taxon>
        <taxon>Myxococcota</taxon>
        <taxon>Polyangia</taxon>
        <taxon>Haliangiales</taxon>
        <taxon>Kofleriaceae</taxon>
        <taxon>Haliangium</taxon>
    </lineage>
</organism>
<dbReference type="NCBIfam" id="TIGR01733">
    <property type="entry name" value="AA-adenyl-dom"/>
    <property type="match status" value="1"/>
</dbReference>
<keyword evidence="2" id="KW-0597">Phosphoprotein</keyword>
<dbReference type="PROSITE" id="PS50075">
    <property type="entry name" value="CARRIER"/>
    <property type="match status" value="1"/>
</dbReference>
<dbReference type="InterPro" id="IPR042099">
    <property type="entry name" value="ANL_N_sf"/>
</dbReference>
<dbReference type="Gene3D" id="3.40.50.12780">
    <property type="entry name" value="N-terminal domain of ligase-like"/>
    <property type="match status" value="1"/>
</dbReference>
<dbReference type="STRING" id="502025.Hoch_6298"/>